<dbReference type="Proteomes" id="UP001164929">
    <property type="component" value="Chromosome 14"/>
</dbReference>
<dbReference type="AlphaFoldDB" id="A0AAD6PYT6"/>
<accession>A0AAD6PYT6</accession>
<protein>
    <submittedName>
        <fullName evidence="1">Uncharacterized protein</fullName>
    </submittedName>
</protein>
<comment type="caution">
    <text evidence="1">The sequence shown here is derived from an EMBL/GenBank/DDBJ whole genome shotgun (WGS) entry which is preliminary data.</text>
</comment>
<keyword evidence="2" id="KW-1185">Reference proteome</keyword>
<dbReference type="EMBL" id="JAQIZT010000014">
    <property type="protein sequence ID" value="KAJ6972789.1"/>
    <property type="molecule type" value="Genomic_DNA"/>
</dbReference>
<gene>
    <name evidence="1" type="ORF">NC653_033184</name>
</gene>
<reference evidence="1" key="1">
    <citation type="journal article" date="2023" name="Mol. Ecol. Resour.">
        <title>Chromosome-level genome assembly of a triploid poplar Populus alba 'Berolinensis'.</title>
        <authorList>
            <person name="Chen S."/>
            <person name="Yu Y."/>
            <person name="Wang X."/>
            <person name="Wang S."/>
            <person name="Zhang T."/>
            <person name="Zhou Y."/>
            <person name="He R."/>
            <person name="Meng N."/>
            <person name="Wang Y."/>
            <person name="Liu W."/>
            <person name="Liu Z."/>
            <person name="Liu J."/>
            <person name="Guo Q."/>
            <person name="Huang H."/>
            <person name="Sederoff R.R."/>
            <person name="Wang G."/>
            <person name="Qu G."/>
            <person name="Chen S."/>
        </authorList>
    </citation>
    <scope>NUCLEOTIDE SEQUENCE</scope>
    <source>
        <strain evidence="1">SC-2020</strain>
    </source>
</reference>
<evidence type="ECO:0000313" key="1">
    <source>
        <dbReference type="EMBL" id="KAJ6972789.1"/>
    </source>
</evidence>
<proteinExistence type="predicted"/>
<organism evidence="1 2">
    <name type="scientific">Populus alba x Populus x berolinensis</name>
    <dbReference type="NCBI Taxonomy" id="444605"/>
    <lineage>
        <taxon>Eukaryota</taxon>
        <taxon>Viridiplantae</taxon>
        <taxon>Streptophyta</taxon>
        <taxon>Embryophyta</taxon>
        <taxon>Tracheophyta</taxon>
        <taxon>Spermatophyta</taxon>
        <taxon>Magnoliopsida</taxon>
        <taxon>eudicotyledons</taxon>
        <taxon>Gunneridae</taxon>
        <taxon>Pentapetalae</taxon>
        <taxon>rosids</taxon>
        <taxon>fabids</taxon>
        <taxon>Malpighiales</taxon>
        <taxon>Salicaceae</taxon>
        <taxon>Saliceae</taxon>
        <taxon>Populus</taxon>
    </lineage>
</organism>
<sequence>MPRSKFKDLHPRLLRLISHLSYGLHLVQCELSKQKLSRYITSFCFCDGQLLISTTVKSFWNFQIPSIFLKYTDSARDICKDKENKEAVKGFPNSSVL</sequence>
<name>A0AAD6PYT6_9ROSI</name>
<evidence type="ECO:0000313" key="2">
    <source>
        <dbReference type="Proteomes" id="UP001164929"/>
    </source>
</evidence>